<dbReference type="EMBL" id="KU056810">
    <property type="protein sequence ID" value="AOE48154.1"/>
    <property type="molecule type" value="mRNA"/>
</dbReference>
<dbReference type="PROSITE" id="PS51253">
    <property type="entry name" value="HTH_CENPB"/>
    <property type="match status" value="1"/>
</dbReference>
<dbReference type="SUPFAM" id="SSF46689">
    <property type="entry name" value="Homeodomain-like"/>
    <property type="match status" value="2"/>
</dbReference>
<comment type="subcellular location">
    <subcellularLocation>
        <location evidence="1">Nucleus</location>
    </subcellularLocation>
</comment>
<feature type="region of interest" description="Disordered" evidence="4">
    <location>
        <begin position="429"/>
        <end position="451"/>
    </location>
</feature>
<name>A0A2H4EU06_LOCMI</name>
<dbReference type="Pfam" id="PF03184">
    <property type="entry name" value="DDE_1"/>
    <property type="match status" value="1"/>
</dbReference>
<dbReference type="Gene3D" id="3.30.420.10">
    <property type="entry name" value="Ribonuclease H-like superfamily/Ribonuclease H"/>
    <property type="match status" value="1"/>
</dbReference>
<dbReference type="PANTHER" id="PTHR19303:SF73">
    <property type="entry name" value="PROTEIN PDC2"/>
    <property type="match status" value="1"/>
</dbReference>
<dbReference type="SMART" id="SM00674">
    <property type="entry name" value="CENPB"/>
    <property type="match status" value="1"/>
</dbReference>
<evidence type="ECO:0000256" key="1">
    <source>
        <dbReference type="ARBA" id="ARBA00004123"/>
    </source>
</evidence>
<dbReference type="GO" id="GO:0003677">
    <property type="term" value="F:DNA binding"/>
    <property type="evidence" value="ECO:0007669"/>
    <property type="project" value="UniProtKB-KW"/>
</dbReference>
<dbReference type="InterPro" id="IPR050863">
    <property type="entry name" value="CenT-Element_Derived"/>
</dbReference>
<organism evidence="6">
    <name type="scientific">Locusta migratoria</name>
    <name type="common">Migratory locust</name>
    <dbReference type="NCBI Taxonomy" id="7004"/>
    <lineage>
        <taxon>Eukaryota</taxon>
        <taxon>Metazoa</taxon>
        <taxon>Ecdysozoa</taxon>
        <taxon>Arthropoda</taxon>
        <taxon>Hexapoda</taxon>
        <taxon>Insecta</taxon>
        <taxon>Pterygota</taxon>
        <taxon>Neoptera</taxon>
        <taxon>Polyneoptera</taxon>
        <taxon>Orthoptera</taxon>
        <taxon>Caelifera</taxon>
        <taxon>Acrididea</taxon>
        <taxon>Acridomorpha</taxon>
        <taxon>Acridoidea</taxon>
        <taxon>Acrididae</taxon>
        <taxon>Oedipodinae</taxon>
        <taxon>Locusta</taxon>
    </lineage>
</organism>
<accession>A0A2H4EU06</accession>
<dbReference type="GO" id="GO:0000775">
    <property type="term" value="C:chromosome, centromeric region"/>
    <property type="evidence" value="ECO:0007669"/>
    <property type="project" value="InterPro"/>
</dbReference>
<evidence type="ECO:0000256" key="4">
    <source>
        <dbReference type="SAM" id="MobiDB-lite"/>
    </source>
</evidence>
<evidence type="ECO:0000256" key="2">
    <source>
        <dbReference type="ARBA" id="ARBA00023125"/>
    </source>
</evidence>
<dbReference type="Pfam" id="PF09026">
    <property type="entry name" value="CENP-B_dimeris"/>
    <property type="match status" value="1"/>
</dbReference>
<dbReference type="Gene3D" id="1.10.10.60">
    <property type="entry name" value="Homeodomain-like"/>
    <property type="match status" value="2"/>
</dbReference>
<dbReference type="InterPro" id="IPR007889">
    <property type="entry name" value="HTH_Psq"/>
</dbReference>
<feature type="compositionally biased region" description="Acidic residues" evidence="4">
    <location>
        <begin position="436"/>
        <end position="448"/>
    </location>
</feature>
<dbReference type="InterPro" id="IPR015115">
    <property type="entry name" value="CenpB_C"/>
</dbReference>
<evidence type="ECO:0000256" key="3">
    <source>
        <dbReference type="ARBA" id="ARBA00023242"/>
    </source>
</evidence>
<evidence type="ECO:0000313" key="6">
    <source>
        <dbReference type="EMBL" id="AOE48154.1"/>
    </source>
</evidence>
<dbReference type="InterPro" id="IPR004875">
    <property type="entry name" value="DDE_SF_endonuclease_dom"/>
</dbReference>
<dbReference type="InterPro" id="IPR006600">
    <property type="entry name" value="HTH_CenpB_DNA-bd_dom"/>
</dbReference>
<dbReference type="AlphaFoldDB" id="A0A2H4EU06"/>
<dbReference type="Pfam" id="PF04218">
    <property type="entry name" value="CENP-B_N"/>
    <property type="match status" value="1"/>
</dbReference>
<dbReference type="GO" id="GO:0005634">
    <property type="term" value="C:nucleus"/>
    <property type="evidence" value="ECO:0007669"/>
    <property type="project" value="UniProtKB-SubCell"/>
</dbReference>
<dbReference type="PANTHER" id="PTHR19303">
    <property type="entry name" value="TRANSPOSON"/>
    <property type="match status" value="1"/>
</dbReference>
<keyword evidence="3" id="KW-0539">Nucleus</keyword>
<evidence type="ECO:0000259" key="5">
    <source>
        <dbReference type="PROSITE" id="PS51253"/>
    </source>
</evidence>
<dbReference type="Pfam" id="PF03221">
    <property type="entry name" value="HTH_Tnp_Tc5"/>
    <property type="match status" value="1"/>
</dbReference>
<protein>
    <submittedName>
        <fullName evidence="6">CENP-B-like protein 2</fullName>
    </submittedName>
</protein>
<reference evidence="6" key="1">
    <citation type="submission" date="2015-11" db="EMBL/GenBank/DDBJ databases">
        <title>The satellitome: a very informative catalogue of satellite DNA library.</title>
        <authorList>
            <person name="Ruiz-Ruano F.J."/>
            <person name="Lopez-Leon M.D."/>
            <person name="Cabrero J."/>
            <person name="Camacho J.P.M."/>
        </authorList>
    </citation>
    <scope>NUCLEOTIDE SEQUENCE</scope>
</reference>
<sequence length="507" mass="57463">MAEKRKKISIAEKISIIKEIEANPGMSRVELAKNLKLAPSTLNTIWKNKSSVLEAAEKCGNSKRMRMKPSTYDDMEQVLITWFQQARAANIPINGTILKEKALQIALQLGVENFKASNGWIDKFRQRHGVVYKAECGESGSVDEHTVEQWLKILPTLTAGYELRDIFNADETGVFFNLMPDKTFTFRGENCHGGKKSKERLTVLLCTNADGSEKIKPLIIGKPRNPRCFKHISTFPCKYTSNTKAWMTSEIFLNFLREFDAKMGSAARKVLLFVDRCAAHPPDTSFLRNVKVVFLPPNCTSRLQPLDLGIIHALKLKYRTSLVRKALNAIDQTKPRSQNNSKLKLNILQAMNLIMHSWKEISAETIKNCFKKAGFHEIEMVAPVEEVDTSNELQEFHELVGNNSVSFEDFVRIDDDVATTGVLSVEELTAERTVESENESDSEADDDPVPSYAKAAEGFETFKRFMMAHKLEDTTLSKLSDVEHEMVLIQSRLNRKQTSLLDYFKKL</sequence>
<feature type="domain" description="HTH CENPB-type" evidence="5">
    <location>
        <begin position="63"/>
        <end position="134"/>
    </location>
</feature>
<dbReference type="InterPro" id="IPR009057">
    <property type="entry name" value="Homeodomain-like_sf"/>
</dbReference>
<proteinExistence type="evidence at transcript level"/>
<dbReference type="GO" id="GO:0003682">
    <property type="term" value="F:chromatin binding"/>
    <property type="evidence" value="ECO:0007669"/>
    <property type="project" value="InterPro"/>
</dbReference>
<dbReference type="InterPro" id="IPR036397">
    <property type="entry name" value="RNaseH_sf"/>
</dbReference>
<keyword evidence="2" id="KW-0238">DNA-binding</keyword>